<gene>
    <name evidence="3" type="primary">LOC111122543</name>
</gene>
<dbReference type="GeneID" id="111122543"/>
<dbReference type="KEGG" id="cvn:111122543"/>
<keyword evidence="2" id="KW-1185">Reference proteome</keyword>
<dbReference type="Gene3D" id="3.10.100.10">
    <property type="entry name" value="Mannose-Binding Protein A, subunit A"/>
    <property type="match status" value="1"/>
</dbReference>
<dbReference type="InterPro" id="IPR001304">
    <property type="entry name" value="C-type_lectin-like"/>
</dbReference>
<dbReference type="InterPro" id="IPR016187">
    <property type="entry name" value="CTDL_fold"/>
</dbReference>
<dbReference type="Proteomes" id="UP000694844">
    <property type="component" value="Chromosome 3"/>
</dbReference>
<dbReference type="InterPro" id="IPR016186">
    <property type="entry name" value="C-type_lectin-like/link_sf"/>
</dbReference>
<reference evidence="3" key="1">
    <citation type="submission" date="2025-08" db="UniProtKB">
        <authorList>
            <consortium name="RefSeq"/>
        </authorList>
    </citation>
    <scope>IDENTIFICATION</scope>
    <source>
        <tissue evidence="3">Whole sample</tissue>
    </source>
</reference>
<evidence type="ECO:0000313" key="3">
    <source>
        <dbReference type="RefSeq" id="XP_022320033.1"/>
    </source>
</evidence>
<sequence length="240" mass="26606">MKKFASSSSYTFVFLYVMPRLFVAEYLETTFFKISSLNDKKATTNMLWQKTGSKVTCLAACATDPRCISCFLDGQSYCSGHSLIYRPSSTLQDSQGLWYYELNDAANKLGCVAVPGETGYCVKLNVTKLAWSDQETACESDNMRLASLTTDNRVTFVQNYLIGIGHTSATTIGAQLINGTWIWKSGDTLSVTSPHWGPGEPTTDPDEDCIMMAYATGYRLNDGLCWTQKSFLCDMTFLAN</sequence>
<name>A0A8B8CW60_CRAVI</name>
<dbReference type="Pfam" id="PF00059">
    <property type="entry name" value="Lectin_C"/>
    <property type="match status" value="1"/>
</dbReference>
<dbReference type="AlphaFoldDB" id="A0A8B8CW60"/>
<evidence type="ECO:0000313" key="2">
    <source>
        <dbReference type="Proteomes" id="UP000694844"/>
    </source>
</evidence>
<dbReference type="SUPFAM" id="SSF56436">
    <property type="entry name" value="C-type lectin-like"/>
    <property type="match status" value="1"/>
</dbReference>
<dbReference type="SMART" id="SM00034">
    <property type="entry name" value="CLECT"/>
    <property type="match status" value="1"/>
</dbReference>
<dbReference type="OrthoDB" id="6108034at2759"/>
<feature type="domain" description="C-type lectin" evidence="1">
    <location>
        <begin position="117"/>
        <end position="234"/>
    </location>
</feature>
<organism evidence="2 3">
    <name type="scientific">Crassostrea virginica</name>
    <name type="common">Eastern oyster</name>
    <dbReference type="NCBI Taxonomy" id="6565"/>
    <lineage>
        <taxon>Eukaryota</taxon>
        <taxon>Metazoa</taxon>
        <taxon>Spiralia</taxon>
        <taxon>Lophotrochozoa</taxon>
        <taxon>Mollusca</taxon>
        <taxon>Bivalvia</taxon>
        <taxon>Autobranchia</taxon>
        <taxon>Pteriomorphia</taxon>
        <taxon>Ostreida</taxon>
        <taxon>Ostreoidea</taxon>
        <taxon>Ostreidae</taxon>
        <taxon>Crassostrea</taxon>
    </lineage>
</organism>
<dbReference type="CDD" id="cd00037">
    <property type="entry name" value="CLECT"/>
    <property type="match status" value="1"/>
</dbReference>
<evidence type="ECO:0000259" key="1">
    <source>
        <dbReference type="PROSITE" id="PS50041"/>
    </source>
</evidence>
<proteinExistence type="predicted"/>
<protein>
    <submittedName>
        <fullName evidence="3">Uncharacterized protein LOC111122543</fullName>
    </submittedName>
</protein>
<dbReference type="PROSITE" id="PS50041">
    <property type="entry name" value="C_TYPE_LECTIN_2"/>
    <property type="match status" value="1"/>
</dbReference>
<dbReference type="RefSeq" id="XP_022320033.1">
    <property type="nucleotide sequence ID" value="XM_022464325.1"/>
</dbReference>
<accession>A0A8B8CW60</accession>